<dbReference type="OrthoDB" id="764584at2759"/>
<dbReference type="Proteomes" id="UP000516437">
    <property type="component" value="Chromosome 6"/>
</dbReference>
<organism evidence="1 2">
    <name type="scientific">Morella rubra</name>
    <name type="common">Chinese bayberry</name>
    <dbReference type="NCBI Taxonomy" id="262757"/>
    <lineage>
        <taxon>Eukaryota</taxon>
        <taxon>Viridiplantae</taxon>
        <taxon>Streptophyta</taxon>
        <taxon>Embryophyta</taxon>
        <taxon>Tracheophyta</taxon>
        <taxon>Spermatophyta</taxon>
        <taxon>Magnoliopsida</taxon>
        <taxon>eudicotyledons</taxon>
        <taxon>Gunneridae</taxon>
        <taxon>Pentapetalae</taxon>
        <taxon>rosids</taxon>
        <taxon>fabids</taxon>
        <taxon>Fagales</taxon>
        <taxon>Myricaceae</taxon>
        <taxon>Morella</taxon>
    </lineage>
</organism>
<reference evidence="1 2" key="1">
    <citation type="journal article" date="2019" name="Plant Biotechnol. J.">
        <title>The red bayberry genome and genetic basis of sex determination.</title>
        <authorList>
            <person name="Jia H.M."/>
            <person name="Jia H.J."/>
            <person name="Cai Q.L."/>
            <person name="Wang Y."/>
            <person name="Zhao H.B."/>
            <person name="Yang W.F."/>
            <person name="Wang G.Y."/>
            <person name="Li Y.H."/>
            <person name="Zhan D.L."/>
            <person name="Shen Y.T."/>
            <person name="Niu Q.F."/>
            <person name="Chang L."/>
            <person name="Qiu J."/>
            <person name="Zhao L."/>
            <person name="Xie H.B."/>
            <person name="Fu W.Y."/>
            <person name="Jin J."/>
            <person name="Li X.W."/>
            <person name="Jiao Y."/>
            <person name="Zhou C.C."/>
            <person name="Tu T."/>
            <person name="Chai C.Y."/>
            <person name="Gao J.L."/>
            <person name="Fan L.J."/>
            <person name="van de Weg E."/>
            <person name="Wang J.Y."/>
            <person name="Gao Z.S."/>
        </authorList>
    </citation>
    <scope>NUCLEOTIDE SEQUENCE [LARGE SCALE GENOMIC DNA]</scope>
    <source>
        <tissue evidence="1">Leaves</tissue>
    </source>
</reference>
<evidence type="ECO:0000313" key="1">
    <source>
        <dbReference type="EMBL" id="KAB1211247.1"/>
    </source>
</evidence>
<dbReference type="PANTHER" id="PTHR33702">
    <property type="entry name" value="BNAA09G40010D PROTEIN"/>
    <property type="match status" value="1"/>
</dbReference>
<dbReference type="EMBL" id="RXIC02000024">
    <property type="protein sequence ID" value="KAB1211247.1"/>
    <property type="molecule type" value="Genomic_DNA"/>
</dbReference>
<proteinExistence type="predicted"/>
<accession>A0A6A1VHB3</accession>
<name>A0A6A1VHB3_9ROSI</name>
<dbReference type="PANTHER" id="PTHR33702:SF16">
    <property type="match status" value="1"/>
</dbReference>
<protein>
    <submittedName>
        <fullName evidence="1">Uncharacterized protein</fullName>
    </submittedName>
</protein>
<evidence type="ECO:0000313" key="2">
    <source>
        <dbReference type="Proteomes" id="UP000516437"/>
    </source>
</evidence>
<dbReference type="AlphaFoldDB" id="A0A6A1VHB3"/>
<comment type="caution">
    <text evidence="1">The sequence shown here is derived from an EMBL/GenBank/DDBJ whole genome shotgun (WGS) entry which is preliminary data.</text>
</comment>
<gene>
    <name evidence="1" type="ORF">CJ030_MR6G021563</name>
</gene>
<keyword evidence="2" id="KW-1185">Reference proteome</keyword>
<sequence>MELIPKPIQGSLKRFWRRQRYRRLHGSKTSRKIVKKARFGDSPRRGWRIRSEIPKLRLKIGSPLKLWAKLKNAYMNMMLNLAGNVGYLSTGNVFGEKRIPKARQAPVVYSSEEVESRLIFEIYKALQSLQASSELTHS</sequence>